<dbReference type="SMART" id="SM00283">
    <property type="entry name" value="MA"/>
    <property type="match status" value="1"/>
</dbReference>
<organism evidence="8 9">
    <name type="scientific">Cereibacter azotoformans</name>
    <dbReference type="NCBI Taxonomy" id="43057"/>
    <lineage>
        <taxon>Bacteria</taxon>
        <taxon>Pseudomonadati</taxon>
        <taxon>Pseudomonadota</taxon>
        <taxon>Alphaproteobacteria</taxon>
        <taxon>Rhodobacterales</taxon>
        <taxon>Paracoccaceae</taxon>
        <taxon>Cereibacter</taxon>
    </lineage>
</organism>
<dbReference type="Gene3D" id="1.10.287.950">
    <property type="entry name" value="Methyl-accepting chemotaxis protein"/>
    <property type="match status" value="1"/>
</dbReference>
<dbReference type="InterPro" id="IPR051310">
    <property type="entry name" value="MCP_chemotaxis"/>
</dbReference>
<dbReference type="PRINTS" id="PR00260">
    <property type="entry name" value="CHEMTRNSDUCR"/>
</dbReference>
<evidence type="ECO:0000256" key="1">
    <source>
        <dbReference type="ARBA" id="ARBA00022500"/>
    </source>
</evidence>
<dbReference type="Proteomes" id="UP000244060">
    <property type="component" value="Unassembled WGS sequence"/>
</dbReference>
<evidence type="ECO:0000256" key="4">
    <source>
        <dbReference type="SAM" id="MobiDB-lite"/>
    </source>
</evidence>
<dbReference type="GO" id="GO:0005886">
    <property type="term" value="C:plasma membrane"/>
    <property type="evidence" value="ECO:0007669"/>
    <property type="project" value="TreeGrafter"/>
</dbReference>
<dbReference type="InterPro" id="IPR003660">
    <property type="entry name" value="HAMP_dom"/>
</dbReference>
<comment type="similarity">
    <text evidence="2">Belongs to the methyl-accepting chemotaxis (MCP) protein family.</text>
</comment>
<feature type="domain" description="Methyl-accepting transducer" evidence="6">
    <location>
        <begin position="263"/>
        <end position="478"/>
    </location>
</feature>
<gene>
    <name evidence="8" type="ORF">C8J28_1199</name>
</gene>
<keyword evidence="3" id="KW-0807">Transducer</keyword>
<dbReference type="EMBL" id="QAOT01000019">
    <property type="protein sequence ID" value="PTR13844.1"/>
    <property type="molecule type" value="Genomic_DNA"/>
</dbReference>
<dbReference type="GO" id="GO:0004888">
    <property type="term" value="F:transmembrane signaling receptor activity"/>
    <property type="evidence" value="ECO:0007669"/>
    <property type="project" value="InterPro"/>
</dbReference>
<protein>
    <submittedName>
        <fullName evidence="8">Methyl-accepting chemotaxis protein</fullName>
    </submittedName>
</protein>
<dbReference type="RefSeq" id="WP_108222058.1">
    <property type="nucleotide sequence ID" value="NZ_CP090024.1"/>
</dbReference>
<feature type="transmembrane region" description="Helical" evidence="5">
    <location>
        <begin position="183"/>
        <end position="206"/>
    </location>
</feature>
<feature type="region of interest" description="Disordered" evidence="4">
    <location>
        <begin position="496"/>
        <end position="556"/>
    </location>
</feature>
<sequence length="556" mass="58463">MTIKLRLTASFLLFFCLSGLSVGLAGLGLWRTTGTLDTLIHRDFGYVRAGDRLIAAQLEFDIALHNYVLAGDPEEREGYAAELSDLRREQADIVAGLEATIDADGLEKLDLFRDLGAGANEVADEVMRLLQAEGRDAALAYLTRESQIALFDARIVLADFRDGYAALMEEATDEAVGSTHSTLVALAALVAAALLIGVLVAAHLMWTIGRGLNRALAVSQRVAAGDLTSTTAVSGRDEISHLLAANDAMVVRLREIVTAVAAASRLLSEGGERIARSAQRLSQRANEQAESTALASASVEEMAASIQQTADNAQQTEQLAASAAGEAAEGGRAVVEAADAMQRIAERILVLQEIARRTDLLALNAAVEAARAGEHGRGFSVVASEVRKLAENSRTAAVEVSDLSQSTADLAGRANGVISHLVPRIQQTSSYVSEISDASHEISAGAQQVAGAIGRLDETTRQNFAAARDLAEEAEHLLDQAKLLDEAVSYFRLEDADGSAPAAPEPAEHPAAPDTAPDTGPDPATGESGAPFGQDPRERRGARRRIGALAIGSNLG</sequence>
<evidence type="ECO:0000256" key="3">
    <source>
        <dbReference type="PROSITE-ProRule" id="PRU00284"/>
    </source>
</evidence>
<dbReference type="PROSITE" id="PS50885">
    <property type="entry name" value="HAMP"/>
    <property type="match status" value="1"/>
</dbReference>
<dbReference type="InterPro" id="IPR004089">
    <property type="entry name" value="MCPsignal_dom"/>
</dbReference>
<dbReference type="GO" id="GO:0006935">
    <property type="term" value="P:chemotaxis"/>
    <property type="evidence" value="ECO:0007669"/>
    <property type="project" value="UniProtKB-KW"/>
</dbReference>
<keyword evidence="1" id="KW-0145">Chemotaxis</keyword>
<feature type="compositionally biased region" description="Low complexity" evidence="4">
    <location>
        <begin position="547"/>
        <end position="556"/>
    </location>
</feature>
<evidence type="ECO:0000259" key="6">
    <source>
        <dbReference type="PROSITE" id="PS50111"/>
    </source>
</evidence>
<proteinExistence type="inferred from homology"/>
<dbReference type="PANTHER" id="PTHR43531:SF11">
    <property type="entry name" value="METHYL-ACCEPTING CHEMOTAXIS PROTEIN 3"/>
    <property type="match status" value="1"/>
</dbReference>
<keyword evidence="9" id="KW-1185">Reference proteome</keyword>
<dbReference type="Pfam" id="PF00015">
    <property type="entry name" value="MCPsignal"/>
    <property type="match status" value="1"/>
</dbReference>
<name>A0A2T5JUJ9_9RHOB</name>
<dbReference type="SMART" id="SM00304">
    <property type="entry name" value="HAMP"/>
    <property type="match status" value="2"/>
</dbReference>
<evidence type="ECO:0000256" key="2">
    <source>
        <dbReference type="ARBA" id="ARBA00029447"/>
    </source>
</evidence>
<feature type="compositionally biased region" description="Low complexity" evidence="4">
    <location>
        <begin position="509"/>
        <end position="526"/>
    </location>
</feature>
<feature type="domain" description="HAMP" evidence="7">
    <location>
        <begin position="206"/>
        <end position="258"/>
    </location>
</feature>
<evidence type="ECO:0000313" key="9">
    <source>
        <dbReference type="Proteomes" id="UP000244060"/>
    </source>
</evidence>
<dbReference type="PROSITE" id="PS50111">
    <property type="entry name" value="CHEMOTAXIS_TRANSDUC_2"/>
    <property type="match status" value="1"/>
</dbReference>
<dbReference type="OrthoDB" id="9814362at2"/>
<dbReference type="SUPFAM" id="SSF58104">
    <property type="entry name" value="Methyl-accepting chemotaxis protein (MCP) signaling domain"/>
    <property type="match status" value="1"/>
</dbReference>
<keyword evidence="5" id="KW-0472">Membrane</keyword>
<dbReference type="InterPro" id="IPR004090">
    <property type="entry name" value="Chemotax_Me-accpt_rcpt"/>
</dbReference>
<reference evidence="8 9" key="1">
    <citation type="submission" date="2018-04" db="EMBL/GenBank/DDBJ databases">
        <title>Genomic Encyclopedia of Type Strains, Phase III (KMG-III): the genomes of soil and plant-associated and newly described type strains.</title>
        <authorList>
            <person name="Whitman W."/>
        </authorList>
    </citation>
    <scope>NUCLEOTIDE SEQUENCE [LARGE SCALE GENOMIC DNA]</scope>
    <source>
        <strain evidence="8 9">KA25</strain>
    </source>
</reference>
<accession>A0A2T5JUJ9</accession>
<keyword evidence="5" id="KW-1133">Transmembrane helix</keyword>
<dbReference type="PANTHER" id="PTHR43531">
    <property type="entry name" value="PROTEIN ICFG"/>
    <property type="match status" value="1"/>
</dbReference>
<evidence type="ECO:0000313" key="8">
    <source>
        <dbReference type="EMBL" id="PTR13844.1"/>
    </source>
</evidence>
<comment type="caution">
    <text evidence="8">The sequence shown here is derived from an EMBL/GenBank/DDBJ whole genome shotgun (WGS) entry which is preliminary data.</text>
</comment>
<evidence type="ECO:0000256" key="5">
    <source>
        <dbReference type="SAM" id="Phobius"/>
    </source>
</evidence>
<dbReference type="GO" id="GO:0007165">
    <property type="term" value="P:signal transduction"/>
    <property type="evidence" value="ECO:0007669"/>
    <property type="project" value="UniProtKB-KW"/>
</dbReference>
<dbReference type="Pfam" id="PF00672">
    <property type="entry name" value="HAMP"/>
    <property type="match status" value="1"/>
</dbReference>
<dbReference type="CDD" id="cd06225">
    <property type="entry name" value="HAMP"/>
    <property type="match status" value="1"/>
</dbReference>
<dbReference type="AlphaFoldDB" id="A0A2T5JUJ9"/>
<evidence type="ECO:0000259" key="7">
    <source>
        <dbReference type="PROSITE" id="PS50885"/>
    </source>
</evidence>
<keyword evidence="5" id="KW-0812">Transmembrane</keyword>